<feature type="compositionally biased region" description="Polar residues" evidence="1">
    <location>
        <begin position="577"/>
        <end position="586"/>
    </location>
</feature>
<feature type="compositionally biased region" description="Basic and acidic residues" evidence="1">
    <location>
        <begin position="337"/>
        <end position="347"/>
    </location>
</feature>
<feature type="compositionally biased region" description="Low complexity" evidence="1">
    <location>
        <begin position="720"/>
        <end position="735"/>
    </location>
</feature>
<feature type="compositionally biased region" description="Low complexity" evidence="1">
    <location>
        <begin position="605"/>
        <end position="615"/>
    </location>
</feature>
<feature type="region of interest" description="Disordered" evidence="1">
    <location>
        <begin position="1030"/>
        <end position="1180"/>
    </location>
</feature>
<feature type="compositionally biased region" description="Low complexity" evidence="1">
    <location>
        <begin position="1041"/>
        <end position="1053"/>
    </location>
</feature>
<feature type="compositionally biased region" description="Polar residues" evidence="1">
    <location>
        <begin position="736"/>
        <end position="796"/>
    </location>
</feature>
<feature type="compositionally biased region" description="Basic and acidic residues" evidence="1">
    <location>
        <begin position="79"/>
        <end position="99"/>
    </location>
</feature>
<keyword evidence="3" id="KW-1185">Reference proteome</keyword>
<feature type="compositionally biased region" description="Polar residues" evidence="1">
    <location>
        <begin position="690"/>
        <end position="719"/>
    </location>
</feature>
<feature type="region of interest" description="Disordered" evidence="1">
    <location>
        <begin position="166"/>
        <end position="190"/>
    </location>
</feature>
<name>A0AAF0DH27_9EURO</name>
<evidence type="ECO:0000256" key="1">
    <source>
        <dbReference type="SAM" id="MobiDB-lite"/>
    </source>
</evidence>
<feature type="compositionally biased region" description="Basic and acidic residues" evidence="1">
    <location>
        <begin position="257"/>
        <end position="267"/>
    </location>
</feature>
<feature type="region of interest" description="Disordered" evidence="1">
    <location>
        <begin position="205"/>
        <end position="403"/>
    </location>
</feature>
<feature type="compositionally biased region" description="Polar residues" evidence="1">
    <location>
        <begin position="663"/>
        <end position="681"/>
    </location>
</feature>
<accession>A0AAF0DH27</accession>
<reference evidence="2" key="1">
    <citation type="submission" date="2023-03" db="EMBL/GenBank/DDBJ databases">
        <title>Emydomyces testavorans Genome Sequence.</title>
        <authorList>
            <person name="Hoyer L."/>
        </authorList>
    </citation>
    <scope>NUCLEOTIDE SEQUENCE</scope>
    <source>
        <strain evidence="2">16-2883</strain>
    </source>
</reference>
<feature type="compositionally biased region" description="Basic and acidic residues" evidence="1">
    <location>
        <begin position="542"/>
        <end position="558"/>
    </location>
</feature>
<gene>
    <name evidence="2" type="ORF">PRK78_004007</name>
</gene>
<sequence length="1180" mass="131980">MPTLKQLTCHVEWAPTNIPFKEYGVTYGDGIVESYIAIPSSSTPFSISLRSNGFIAPGLAMFVYMDGVYQCNRSRDNLTATDDKGDKLDTKRGKEKEARQGVSFRVRQKEEMQADGKWVGREWRFEPLQIIPAIPGMPEIGPKSHFDHLGDIMVIVLRCRPRDGRAAALSDRSLTPESTMAPSGDPNDIDAARSDEELEIAKSIFRNMDPEPQLNANSQSESRLGDLGMLFDGANDRYRPSGQSRRQRHHHAYTGEPNRHRSEHDGDYCTDCNRTSHVPESRRKEHSARRRMHSNADSDSHAHQSNYNREQSETDDDCSSCAEHQHETAHYSAPQHSWRDNHHDRHATSRRSRRERERSASQSLDYEHRGHEARPTRLSTRHRHRRHGHGAHERTPSSSSELANTEYDCSKCAPLNREPPARQRSRVRLRRGHEHCEECNFHNTDHLGPNDPYDKQTTHSRKRQEEIVYGRTAQTTPHGAPSIVLNVNPPSCAGEYPTCKTRKKRSNDSESVDNGCYLISNGKRVPHHCKGPRTQAPNGPAWKEDHNHNDNWNAERDPSPGIVQHPSWDEPNGGRSSGTRHGSNTGSHKHGEDNWDRGRTAPNWNNNGSQRSRNGSIGGKGMQGNWAGSNSAPQNWRNNDENRSRNEAQDDWANAGNGDEPRSNQGDPGCTKNNSGYVNNNDWEEDNRVGDNNGNGLNNSQWDSENVGNTTNEAQQQDAWSNHDNNGGGDWNHSNQDNGQYQQEGNWASNGGNESGSIHNVNNSGQGQWASDAWSNKDNNRGNNEQYNANEQSNAQPIPPLQQPCWVPMQSYRVVTPNHQRPFATHGYYDPQNDEPPLYTVPEAVAQAESLTHQVQPGRAEEYIHKLRVPEYLDTMEEPYAKFIFKYRMQDLIEQKFNVKVERDPEVERKKLEMLPKSDIVNQLLQAQGFFNNQSSVNPVVPVQPDPPHPEYVHYGAFGNAQNQGAHTYWQPASDPTAQPPPPVAGPPGTGIRPSPIDSSTFNDFNIDGASGNSNYAPLPLHSTSVCRHPLFGHGPRGVMKPQSQSEIKSSSPSHDRQPSTQSESARRKTSSGNNRQIPKPRHDQSSGDPFRNCHSGNKKAGAASAGDPFQSKHARGSARNGSGLSSASGDPFQNRHGNKPDNHRETRSADYGNSSGTDGSKGMRSNRYETQGENAAVDW</sequence>
<organism evidence="2 3">
    <name type="scientific">Emydomyces testavorans</name>
    <dbReference type="NCBI Taxonomy" id="2070801"/>
    <lineage>
        <taxon>Eukaryota</taxon>
        <taxon>Fungi</taxon>
        <taxon>Dikarya</taxon>
        <taxon>Ascomycota</taxon>
        <taxon>Pezizomycotina</taxon>
        <taxon>Eurotiomycetes</taxon>
        <taxon>Eurotiomycetidae</taxon>
        <taxon>Onygenales</taxon>
        <taxon>Nannizziopsiaceae</taxon>
        <taxon>Emydomyces</taxon>
    </lineage>
</organism>
<evidence type="ECO:0000313" key="3">
    <source>
        <dbReference type="Proteomes" id="UP001219355"/>
    </source>
</evidence>
<proteinExistence type="predicted"/>
<feature type="compositionally biased region" description="Polar residues" evidence="1">
    <location>
        <begin position="172"/>
        <end position="181"/>
    </location>
</feature>
<evidence type="ECO:0000313" key="2">
    <source>
        <dbReference type="EMBL" id="WEW58539.1"/>
    </source>
</evidence>
<protein>
    <submittedName>
        <fullName evidence="2">Uncharacterized protein</fullName>
    </submittedName>
</protein>
<feature type="compositionally biased region" description="Basic and acidic residues" evidence="1">
    <location>
        <begin position="638"/>
        <end position="648"/>
    </location>
</feature>
<feature type="region of interest" description="Disordered" evidence="1">
    <location>
        <begin position="966"/>
        <end position="1006"/>
    </location>
</feature>
<feature type="compositionally biased region" description="Basic and acidic residues" evidence="1">
    <location>
        <begin position="354"/>
        <end position="375"/>
    </location>
</feature>
<feature type="region of interest" description="Disordered" evidence="1">
    <location>
        <begin position="79"/>
        <end position="102"/>
    </location>
</feature>
<feature type="region of interest" description="Disordered" evidence="1">
    <location>
        <begin position="520"/>
        <end position="802"/>
    </location>
</feature>
<feature type="compositionally biased region" description="Basic residues" evidence="1">
    <location>
        <begin position="284"/>
        <end position="293"/>
    </location>
</feature>
<feature type="compositionally biased region" description="Basic and acidic residues" evidence="1">
    <location>
        <begin position="589"/>
        <end position="599"/>
    </location>
</feature>
<feature type="compositionally biased region" description="Basic residues" evidence="1">
    <location>
        <begin position="379"/>
        <end position="389"/>
    </location>
</feature>
<feature type="compositionally biased region" description="Polar residues" evidence="1">
    <location>
        <begin position="626"/>
        <end position="637"/>
    </location>
</feature>
<dbReference type="Proteomes" id="UP001219355">
    <property type="component" value="Chromosome 2"/>
</dbReference>
<dbReference type="AlphaFoldDB" id="A0AAF0DH27"/>
<feature type="compositionally biased region" description="Polar residues" evidence="1">
    <location>
        <begin position="1120"/>
        <end position="1129"/>
    </location>
</feature>
<feature type="compositionally biased region" description="Basic and acidic residues" evidence="1">
    <location>
        <begin position="1139"/>
        <end position="1149"/>
    </location>
</feature>
<dbReference type="EMBL" id="CP120628">
    <property type="protein sequence ID" value="WEW58539.1"/>
    <property type="molecule type" value="Genomic_DNA"/>
</dbReference>